<sequence length="158" mass="17351">IEFQTSQAQEVVWTRANIEKVRRDERVHEEAEHAALREKYKRSPDVRVEALKKTKPTPPAIDLFASDMITPPPVASIENLLRKLALQQSQDDNDATKAPRAANADTMAAIVSRPKALLVAANNTREADALNFAGNTTSTELKKTAKSSSSSSSRLEQA</sequence>
<protein>
    <submittedName>
        <fullName evidence="2">Uncharacterized protein</fullName>
    </submittedName>
</protein>
<dbReference type="Proteomes" id="UP000030745">
    <property type="component" value="Unassembled WGS sequence"/>
</dbReference>
<feature type="compositionally biased region" description="Low complexity" evidence="1">
    <location>
        <begin position="147"/>
        <end position="158"/>
    </location>
</feature>
<dbReference type="VEuPathDB" id="FungiDB:SPRG_16146"/>
<evidence type="ECO:0000313" key="3">
    <source>
        <dbReference type="Proteomes" id="UP000030745"/>
    </source>
</evidence>
<accession>A0A067BW11</accession>
<organism evidence="2 3">
    <name type="scientific">Saprolegnia parasitica (strain CBS 223.65)</name>
    <dbReference type="NCBI Taxonomy" id="695850"/>
    <lineage>
        <taxon>Eukaryota</taxon>
        <taxon>Sar</taxon>
        <taxon>Stramenopiles</taxon>
        <taxon>Oomycota</taxon>
        <taxon>Saprolegniomycetes</taxon>
        <taxon>Saprolegniales</taxon>
        <taxon>Saprolegniaceae</taxon>
        <taxon>Saprolegnia</taxon>
    </lineage>
</organism>
<dbReference type="KEGG" id="spar:SPRG_16146"/>
<dbReference type="AlphaFoldDB" id="A0A067BW11"/>
<proteinExistence type="predicted"/>
<evidence type="ECO:0000256" key="1">
    <source>
        <dbReference type="SAM" id="MobiDB-lite"/>
    </source>
</evidence>
<feature type="non-terminal residue" evidence="2">
    <location>
        <position position="1"/>
    </location>
</feature>
<feature type="region of interest" description="Disordered" evidence="1">
    <location>
        <begin position="131"/>
        <end position="158"/>
    </location>
</feature>
<gene>
    <name evidence="2" type="ORF">SPRG_16146</name>
</gene>
<dbReference type="STRING" id="695850.A0A067BW11"/>
<evidence type="ECO:0000313" key="2">
    <source>
        <dbReference type="EMBL" id="KDO18491.1"/>
    </source>
</evidence>
<dbReference type="GeneID" id="24137796"/>
<name>A0A067BW11_SAPPC</name>
<dbReference type="RefSeq" id="XP_012210798.1">
    <property type="nucleotide sequence ID" value="XM_012355408.1"/>
</dbReference>
<keyword evidence="3" id="KW-1185">Reference proteome</keyword>
<dbReference type="EMBL" id="KK583428">
    <property type="protein sequence ID" value="KDO18491.1"/>
    <property type="molecule type" value="Genomic_DNA"/>
</dbReference>
<reference evidence="2 3" key="1">
    <citation type="journal article" date="2013" name="PLoS Genet.">
        <title>Distinctive expansion of potential virulence genes in the genome of the oomycete fish pathogen Saprolegnia parasitica.</title>
        <authorList>
            <person name="Jiang R.H."/>
            <person name="de Bruijn I."/>
            <person name="Haas B.J."/>
            <person name="Belmonte R."/>
            <person name="Lobach L."/>
            <person name="Christie J."/>
            <person name="van den Ackerveken G."/>
            <person name="Bottin A."/>
            <person name="Bulone V."/>
            <person name="Diaz-Moreno S.M."/>
            <person name="Dumas B."/>
            <person name="Fan L."/>
            <person name="Gaulin E."/>
            <person name="Govers F."/>
            <person name="Grenville-Briggs L.J."/>
            <person name="Horner N.R."/>
            <person name="Levin J.Z."/>
            <person name="Mammella M."/>
            <person name="Meijer H.J."/>
            <person name="Morris P."/>
            <person name="Nusbaum C."/>
            <person name="Oome S."/>
            <person name="Phillips A.J."/>
            <person name="van Rooyen D."/>
            <person name="Rzeszutek E."/>
            <person name="Saraiva M."/>
            <person name="Secombes C.J."/>
            <person name="Seidl M.F."/>
            <person name="Snel B."/>
            <person name="Stassen J.H."/>
            <person name="Sykes S."/>
            <person name="Tripathy S."/>
            <person name="van den Berg H."/>
            <person name="Vega-Arreguin J.C."/>
            <person name="Wawra S."/>
            <person name="Young S.K."/>
            <person name="Zeng Q."/>
            <person name="Dieguez-Uribeondo J."/>
            <person name="Russ C."/>
            <person name="Tyler B.M."/>
            <person name="van West P."/>
        </authorList>
    </citation>
    <scope>NUCLEOTIDE SEQUENCE [LARGE SCALE GENOMIC DNA]</scope>
    <source>
        <strain evidence="2 3">CBS 223.65</strain>
    </source>
</reference>